<evidence type="ECO:0000259" key="3">
    <source>
        <dbReference type="PROSITE" id="PS51186"/>
    </source>
</evidence>
<dbReference type="Pfam" id="PF00583">
    <property type="entry name" value="Acetyltransf_1"/>
    <property type="match status" value="1"/>
</dbReference>
<sequence length="176" mass="19502">MKIRPLEAGLCRALVPLVHDWETFYRGRKESTSEEVRSYLERILDEPSGGAVIVACEGEQILAFATYAILYPAPCRSGQLYMKELFVSPGARGRGVGKKMMKYLARLACSRGCSRFDWTAERTNPGAGAFYRELGARTVSEKEYYRLDGADLERFAGIPLTVPPKSGSAPDPLITD</sequence>
<dbReference type="InterPro" id="IPR051016">
    <property type="entry name" value="Diverse_Substrate_AcTransf"/>
</dbReference>
<feature type="domain" description="N-acetyltransferase" evidence="3">
    <location>
        <begin position="1"/>
        <end position="157"/>
    </location>
</feature>
<dbReference type="SUPFAM" id="SSF55729">
    <property type="entry name" value="Acyl-CoA N-acyltransferases (Nat)"/>
    <property type="match status" value="1"/>
</dbReference>
<accession>A0A2S4JG13</accession>
<dbReference type="PROSITE" id="PS51186">
    <property type="entry name" value="GNAT"/>
    <property type="match status" value="1"/>
</dbReference>
<dbReference type="EMBL" id="LPWH01000122">
    <property type="protein sequence ID" value="POQ98456.1"/>
    <property type="molecule type" value="Genomic_DNA"/>
</dbReference>
<dbReference type="GO" id="GO:0008080">
    <property type="term" value="F:N-acetyltransferase activity"/>
    <property type="evidence" value="ECO:0007669"/>
    <property type="project" value="TreeGrafter"/>
</dbReference>
<reference evidence="5" key="1">
    <citation type="submission" date="2015-12" db="EMBL/GenBank/DDBJ databases">
        <authorList>
            <person name="Lodha T.D."/>
            <person name="Chintalapati S."/>
            <person name="Chintalapati V.R."/>
            <person name="Sravanthi T."/>
        </authorList>
    </citation>
    <scope>NUCLEOTIDE SEQUENCE [LARGE SCALE GENOMIC DNA]</scope>
    <source>
        <strain evidence="5">JC133</strain>
    </source>
</reference>
<gene>
    <name evidence="4" type="ORF">AU468_12745</name>
</gene>
<evidence type="ECO:0000256" key="2">
    <source>
        <dbReference type="ARBA" id="ARBA00023315"/>
    </source>
</evidence>
<dbReference type="RefSeq" id="WP_103681056.1">
    <property type="nucleotide sequence ID" value="NZ_LPWH01000122.1"/>
</dbReference>
<dbReference type="InterPro" id="IPR000182">
    <property type="entry name" value="GNAT_dom"/>
</dbReference>
<name>A0A2S4JG13_9SPIO</name>
<dbReference type="OrthoDB" id="9792929at2"/>
<keyword evidence="5" id="KW-1185">Reference proteome</keyword>
<evidence type="ECO:0000256" key="1">
    <source>
        <dbReference type="ARBA" id="ARBA00022679"/>
    </source>
</evidence>
<comment type="caution">
    <text evidence="4">The sequence shown here is derived from an EMBL/GenBank/DDBJ whole genome shotgun (WGS) entry which is preliminary data.</text>
</comment>
<dbReference type="CDD" id="cd04301">
    <property type="entry name" value="NAT_SF"/>
    <property type="match status" value="1"/>
</dbReference>
<keyword evidence="2" id="KW-0012">Acyltransferase</keyword>
<protein>
    <submittedName>
        <fullName evidence="4">Acetyltransferase</fullName>
    </submittedName>
</protein>
<dbReference type="Gene3D" id="3.40.630.30">
    <property type="match status" value="1"/>
</dbReference>
<dbReference type="PANTHER" id="PTHR10545">
    <property type="entry name" value="DIAMINE N-ACETYLTRANSFERASE"/>
    <property type="match status" value="1"/>
</dbReference>
<dbReference type="AlphaFoldDB" id="A0A2S4JG13"/>
<evidence type="ECO:0000313" key="4">
    <source>
        <dbReference type="EMBL" id="POQ98456.1"/>
    </source>
</evidence>
<dbReference type="Proteomes" id="UP000237350">
    <property type="component" value="Unassembled WGS sequence"/>
</dbReference>
<dbReference type="PANTHER" id="PTHR10545:SF29">
    <property type="entry name" value="GH14572P-RELATED"/>
    <property type="match status" value="1"/>
</dbReference>
<dbReference type="InterPro" id="IPR016181">
    <property type="entry name" value="Acyl_CoA_acyltransferase"/>
</dbReference>
<keyword evidence="1 4" id="KW-0808">Transferase</keyword>
<organism evidence="4 5">
    <name type="scientific">Alkalispirochaeta sphaeroplastigenens</name>
    <dbReference type="NCBI Taxonomy" id="1187066"/>
    <lineage>
        <taxon>Bacteria</taxon>
        <taxon>Pseudomonadati</taxon>
        <taxon>Spirochaetota</taxon>
        <taxon>Spirochaetia</taxon>
        <taxon>Spirochaetales</taxon>
        <taxon>Spirochaetaceae</taxon>
        <taxon>Alkalispirochaeta</taxon>
    </lineage>
</organism>
<evidence type="ECO:0000313" key="5">
    <source>
        <dbReference type="Proteomes" id="UP000237350"/>
    </source>
</evidence>
<proteinExistence type="predicted"/>